<dbReference type="Proteomes" id="UP000264217">
    <property type="component" value="Unassembled WGS sequence"/>
</dbReference>
<dbReference type="AlphaFoldDB" id="A0A372NPK0"/>
<protein>
    <submittedName>
        <fullName evidence="1">Uncharacterized protein</fullName>
    </submittedName>
</protein>
<reference evidence="1 2" key="1">
    <citation type="submission" date="2018-08" db="EMBL/GenBank/DDBJ databases">
        <title>Mucilaginibacter sp. MYSH2.</title>
        <authorList>
            <person name="Seo T."/>
        </authorList>
    </citation>
    <scope>NUCLEOTIDE SEQUENCE [LARGE SCALE GENOMIC DNA]</scope>
    <source>
        <strain evidence="1 2">MYSH2</strain>
    </source>
</reference>
<accession>A0A372NPK0</accession>
<name>A0A372NPK0_9SPHI</name>
<sequence>MINNYLNRMKFSLKTSVLLLATLFAVSCKKDSPIIKNVENPAVNAALGKQIAMAFYQSGNSGLKNVSENGVKAVSARGPIIMDYQNTCGQIEKSNINTSNIFGDTTRTVTGNRVFTYLCDGYYHNSWNIDAYRLQDTVTTTETGTGFKNIYNTSIDYHVKSLTAYYSQLEIEGATTSDSYKSKVINGVVSEYNKISISYNWKKVAAQRPAPGQNPVYLAGEIEFTVLVFDKKGNEVNNTQPTSSSSGYMQPWANNTMRVYFNIPGSPGKTKAYQVDMKTGEVTELNFQQY</sequence>
<gene>
    <name evidence="1" type="ORF">D0C36_21085</name>
</gene>
<evidence type="ECO:0000313" key="2">
    <source>
        <dbReference type="Proteomes" id="UP000264217"/>
    </source>
</evidence>
<dbReference type="EMBL" id="QWDC01000004">
    <property type="protein sequence ID" value="RFZ90295.1"/>
    <property type="molecule type" value="Genomic_DNA"/>
</dbReference>
<keyword evidence="2" id="KW-1185">Reference proteome</keyword>
<comment type="caution">
    <text evidence="1">The sequence shown here is derived from an EMBL/GenBank/DDBJ whole genome shotgun (WGS) entry which is preliminary data.</text>
</comment>
<proteinExistence type="predicted"/>
<organism evidence="1 2">
    <name type="scientific">Mucilaginibacter conchicola</name>
    <dbReference type="NCBI Taxonomy" id="2303333"/>
    <lineage>
        <taxon>Bacteria</taxon>
        <taxon>Pseudomonadati</taxon>
        <taxon>Bacteroidota</taxon>
        <taxon>Sphingobacteriia</taxon>
        <taxon>Sphingobacteriales</taxon>
        <taxon>Sphingobacteriaceae</taxon>
        <taxon>Mucilaginibacter</taxon>
    </lineage>
</organism>
<evidence type="ECO:0000313" key="1">
    <source>
        <dbReference type="EMBL" id="RFZ90295.1"/>
    </source>
</evidence>